<accession>A0A2H3BH04</accession>
<dbReference type="STRING" id="1076256.A0A2H3BH04"/>
<keyword evidence="1" id="KW-0812">Transmembrane</keyword>
<feature type="transmembrane region" description="Helical" evidence="1">
    <location>
        <begin position="76"/>
        <end position="95"/>
    </location>
</feature>
<dbReference type="Proteomes" id="UP000218334">
    <property type="component" value="Unassembled WGS sequence"/>
</dbReference>
<evidence type="ECO:0000256" key="1">
    <source>
        <dbReference type="SAM" id="Phobius"/>
    </source>
</evidence>
<keyword evidence="3" id="KW-1185">Reference proteome</keyword>
<evidence type="ECO:0000313" key="3">
    <source>
        <dbReference type="Proteomes" id="UP000218334"/>
    </source>
</evidence>
<keyword evidence="1" id="KW-0472">Membrane</keyword>
<feature type="transmembrane region" description="Helical" evidence="1">
    <location>
        <begin position="107"/>
        <end position="132"/>
    </location>
</feature>
<dbReference type="AlphaFoldDB" id="A0A2H3BH04"/>
<evidence type="ECO:0000313" key="2">
    <source>
        <dbReference type="EMBL" id="PBK63857.1"/>
    </source>
</evidence>
<reference evidence="3" key="1">
    <citation type="journal article" date="2017" name="Nat. Ecol. Evol.">
        <title>Genome expansion and lineage-specific genetic innovations in the forest pathogenic fungi Armillaria.</title>
        <authorList>
            <person name="Sipos G."/>
            <person name="Prasanna A.N."/>
            <person name="Walter M.C."/>
            <person name="O'Connor E."/>
            <person name="Balint B."/>
            <person name="Krizsan K."/>
            <person name="Kiss B."/>
            <person name="Hess J."/>
            <person name="Varga T."/>
            <person name="Slot J."/>
            <person name="Riley R."/>
            <person name="Boka B."/>
            <person name="Rigling D."/>
            <person name="Barry K."/>
            <person name="Lee J."/>
            <person name="Mihaltcheva S."/>
            <person name="LaButti K."/>
            <person name="Lipzen A."/>
            <person name="Waldron R."/>
            <person name="Moloney N.M."/>
            <person name="Sperisen C."/>
            <person name="Kredics L."/>
            <person name="Vagvoelgyi C."/>
            <person name="Patrignani A."/>
            <person name="Fitzpatrick D."/>
            <person name="Nagy I."/>
            <person name="Doyle S."/>
            <person name="Anderson J.B."/>
            <person name="Grigoriev I.V."/>
            <person name="Gueldener U."/>
            <person name="Muensterkoetter M."/>
            <person name="Nagy L.G."/>
        </authorList>
    </citation>
    <scope>NUCLEOTIDE SEQUENCE [LARGE SCALE GENOMIC DNA]</scope>
    <source>
        <strain evidence="3">28-4</strain>
    </source>
</reference>
<evidence type="ECO:0008006" key="4">
    <source>
        <dbReference type="Google" id="ProtNLM"/>
    </source>
</evidence>
<protein>
    <recommendedName>
        <fullName evidence="4">Major facilitator superfamily (MFS) profile domain-containing protein</fullName>
    </recommendedName>
</protein>
<proteinExistence type="predicted"/>
<sequence>MDITEDAALMQRSMFMKPAVYRRALSTFDPAFTLLALFDPVRSRGLRITGIPAALWFQYNDVLLIYLVRIHLIQPATSVGLIISGTTFLFAVALFRAERVGRRRILVFTHLAVIFETFASISFYCQYCSIFPDPVLGYPVDLTIHTCGELTDGTNYSTTWFAVVLLSTIILAAFYSTGLGNVPSQPWSGDVSRDRHMLGLQPAL</sequence>
<keyword evidence="1" id="KW-1133">Transmembrane helix</keyword>
<gene>
    <name evidence="2" type="ORF">ARMSODRAFT_1088235</name>
</gene>
<feature type="transmembrane region" description="Helical" evidence="1">
    <location>
        <begin position="158"/>
        <end position="175"/>
    </location>
</feature>
<dbReference type="EMBL" id="KZ293455">
    <property type="protein sequence ID" value="PBK63857.1"/>
    <property type="molecule type" value="Genomic_DNA"/>
</dbReference>
<organism evidence="2 3">
    <name type="scientific">Armillaria solidipes</name>
    <dbReference type="NCBI Taxonomy" id="1076256"/>
    <lineage>
        <taxon>Eukaryota</taxon>
        <taxon>Fungi</taxon>
        <taxon>Dikarya</taxon>
        <taxon>Basidiomycota</taxon>
        <taxon>Agaricomycotina</taxon>
        <taxon>Agaricomycetes</taxon>
        <taxon>Agaricomycetidae</taxon>
        <taxon>Agaricales</taxon>
        <taxon>Marasmiineae</taxon>
        <taxon>Physalacriaceae</taxon>
        <taxon>Armillaria</taxon>
    </lineage>
</organism>
<name>A0A2H3BH04_9AGAR</name>